<organism evidence="12 13">
    <name type="scientific">Neolewinella aurantiaca</name>
    <dbReference type="NCBI Taxonomy" id="2602767"/>
    <lineage>
        <taxon>Bacteria</taxon>
        <taxon>Pseudomonadati</taxon>
        <taxon>Bacteroidota</taxon>
        <taxon>Saprospiria</taxon>
        <taxon>Saprospirales</taxon>
        <taxon>Lewinellaceae</taxon>
        <taxon>Neolewinella</taxon>
    </lineage>
</organism>
<evidence type="ECO:0000259" key="10">
    <source>
        <dbReference type="PROSITE" id="PS51371"/>
    </source>
</evidence>
<evidence type="ECO:0000313" key="12">
    <source>
        <dbReference type="EMBL" id="TXF91256.1"/>
    </source>
</evidence>
<reference evidence="12 13" key="1">
    <citation type="submission" date="2019-08" db="EMBL/GenBank/DDBJ databases">
        <title>Lewinella sp. strain SSH13 Genome sequencing and assembly.</title>
        <authorList>
            <person name="Kim I."/>
        </authorList>
    </citation>
    <scope>NUCLEOTIDE SEQUENCE [LARGE SCALE GENOMIC DNA]</scope>
    <source>
        <strain evidence="12 13">SSH13</strain>
    </source>
</reference>
<dbReference type="GO" id="GO:0005886">
    <property type="term" value="C:plasma membrane"/>
    <property type="evidence" value="ECO:0007669"/>
    <property type="project" value="TreeGrafter"/>
</dbReference>
<dbReference type="InterPro" id="IPR000644">
    <property type="entry name" value="CBS_dom"/>
</dbReference>
<evidence type="ECO:0000256" key="9">
    <source>
        <dbReference type="SAM" id="Phobius"/>
    </source>
</evidence>
<feature type="transmembrane region" description="Helical" evidence="9">
    <location>
        <begin position="57"/>
        <end position="84"/>
    </location>
</feature>
<evidence type="ECO:0000256" key="8">
    <source>
        <dbReference type="PROSITE-ProRule" id="PRU01193"/>
    </source>
</evidence>
<dbReference type="AlphaFoldDB" id="A0A5C7FZV9"/>
<evidence type="ECO:0000256" key="1">
    <source>
        <dbReference type="ARBA" id="ARBA00004141"/>
    </source>
</evidence>
<feature type="domain" description="CBS" evidence="10">
    <location>
        <begin position="279"/>
        <end position="337"/>
    </location>
</feature>
<keyword evidence="3" id="KW-0677">Repeat</keyword>
<name>A0A5C7FZV9_9BACT</name>
<dbReference type="Pfam" id="PF00571">
    <property type="entry name" value="CBS"/>
    <property type="match status" value="1"/>
</dbReference>
<keyword evidence="6 8" id="KW-0472">Membrane</keyword>
<keyword evidence="4 8" id="KW-1133">Transmembrane helix</keyword>
<evidence type="ECO:0000256" key="5">
    <source>
        <dbReference type="ARBA" id="ARBA00023122"/>
    </source>
</evidence>
<dbReference type="InterPro" id="IPR002550">
    <property type="entry name" value="CNNM"/>
</dbReference>
<dbReference type="Gene3D" id="3.10.580.10">
    <property type="entry name" value="CBS-domain"/>
    <property type="match status" value="1"/>
</dbReference>
<evidence type="ECO:0000259" key="11">
    <source>
        <dbReference type="PROSITE" id="PS51846"/>
    </source>
</evidence>
<evidence type="ECO:0000256" key="7">
    <source>
        <dbReference type="PROSITE-ProRule" id="PRU00703"/>
    </source>
</evidence>
<keyword evidence="13" id="KW-1185">Reference proteome</keyword>
<dbReference type="PANTHER" id="PTHR22777">
    <property type="entry name" value="HEMOLYSIN-RELATED"/>
    <property type="match status" value="1"/>
</dbReference>
<dbReference type="OrthoDB" id="9798188at2"/>
<dbReference type="InterPro" id="IPR046342">
    <property type="entry name" value="CBS_dom_sf"/>
</dbReference>
<dbReference type="Proteomes" id="UP000321907">
    <property type="component" value="Unassembled WGS sequence"/>
</dbReference>
<dbReference type="InterPro" id="IPR044751">
    <property type="entry name" value="Ion_transp-like_CBS"/>
</dbReference>
<dbReference type="PROSITE" id="PS51846">
    <property type="entry name" value="CNNM"/>
    <property type="match status" value="1"/>
</dbReference>
<dbReference type="CDD" id="cd04590">
    <property type="entry name" value="CBS_pair_CorC_HlyC_assoc"/>
    <property type="match status" value="1"/>
</dbReference>
<protein>
    <submittedName>
        <fullName evidence="12">HlyC/CorC family transporter</fullName>
    </submittedName>
</protein>
<comment type="subcellular location">
    <subcellularLocation>
        <location evidence="1">Membrane</location>
        <topology evidence="1">Multi-pass membrane protein</topology>
    </subcellularLocation>
</comment>
<dbReference type="EMBL" id="VOXD01000003">
    <property type="protein sequence ID" value="TXF91256.1"/>
    <property type="molecule type" value="Genomic_DNA"/>
</dbReference>
<evidence type="ECO:0000256" key="4">
    <source>
        <dbReference type="ARBA" id="ARBA00022989"/>
    </source>
</evidence>
<comment type="caution">
    <text evidence="12">The sequence shown here is derived from an EMBL/GenBank/DDBJ whole genome shotgun (WGS) entry which is preliminary data.</text>
</comment>
<feature type="domain" description="CNNM transmembrane" evidence="11">
    <location>
        <begin position="1"/>
        <end position="195"/>
    </location>
</feature>
<dbReference type="Pfam" id="PF01595">
    <property type="entry name" value="CNNM"/>
    <property type="match status" value="1"/>
</dbReference>
<feature type="transmembrane region" description="Helical" evidence="9">
    <location>
        <begin position="96"/>
        <end position="119"/>
    </location>
</feature>
<evidence type="ECO:0000313" key="13">
    <source>
        <dbReference type="Proteomes" id="UP000321907"/>
    </source>
</evidence>
<evidence type="ECO:0000256" key="2">
    <source>
        <dbReference type="ARBA" id="ARBA00022692"/>
    </source>
</evidence>
<dbReference type="RefSeq" id="WP_147929275.1">
    <property type="nucleotide sequence ID" value="NZ_VOXD01000003.1"/>
</dbReference>
<keyword evidence="2 8" id="KW-0812">Transmembrane</keyword>
<dbReference type="PROSITE" id="PS51371">
    <property type="entry name" value="CBS"/>
    <property type="match status" value="1"/>
</dbReference>
<dbReference type="SUPFAM" id="SSF54631">
    <property type="entry name" value="CBS-domain pair"/>
    <property type="match status" value="1"/>
</dbReference>
<proteinExistence type="predicted"/>
<accession>A0A5C7FZV9</accession>
<dbReference type="PANTHER" id="PTHR22777:SF4">
    <property type="entry name" value="UPF0053 PROTEIN SLL1254"/>
    <property type="match status" value="1"/>
</dbReference>
<gene>
    <name evidence="12" type="ORF">FUA23_03265</name>
</gene>
<evidence type="ECO:0000256" key="6">
    <source>
        <dbReference type="ARBA" id="ARBA00023136"/>
    </source>
</evidence>
<feature type="transmembrane region" description="Helical" evidence="9">
    <location>
        <begin position="131"/>
        <end position="154"/>
    </location>
</feature>
<evidence type="ECO:0000256" key="3">
    <source>
        <dbReference type="ARBA" id="ARBA00022737"/>
    </source>
</evidence>
<keyword evidence="5 7" id="KW-0129">CBS domain</keyword>
<sequence>MTTLLLFAFFSIAFSFMCSIWEAVLLSISPSYVQIKVAEGGRTGELLQKFKKDVNAPLTAILSLNTVAHTVGAILVGASTGAAFGEGGFTIPGIEYVVSYEVLVSVVMTLAILILSEIIPKNLGATYWKQLAPFTVKALNVLVTIFTWTGFIWVSDKIKKLLLRGDDPHGTALSRTEFIAMAEAGTESGELKIEEGRILKNLLAFESLTVHDVMTPRTVVVGARTTMTINEFYEKFDGSPFSRYPVFGETRDQVEGYVLKDMVYKAIIEEAGSEPLTTLMRDLVPVPQTTTLHKLIDLMLERREPIAMVVDEFGGLEGLVTMEDAMETLLGLEIMDEMDTSKDMQDLARNRWRKRAESMGLDLSEMEGNAIDAVVDGKVSKAVNEAVNDAVDAAVKKDASGS</sequence>